<evidence type="ECO:0000259" key="1">
    <source>
        <dbReference type="Pfam" id="PF13467"/>
    </source>
</evidence>
<protein>
    <submittedName>
        <fullName evidence="2">Ribbon-helix-helix domain-containing protein</fullName>
    </submittedName>
</protein>
<accession>A0ABW0F0B2</accession>
<reference evidence="3" key="1">
    <citation type="journal article" date="2019" name="Int. J. Syst. Evol. Microbiol.">
        <title>The Global Catalogue of Microorganisms (GCM) 10K type strain sequencing project: providing services to taxonomists for standard genome sequencing and annotation.</title>
        <authorList>
            <consortium name="The Broad Institute Genomics Platform"/>
            <consortium name="The Broad Institute Genome Sequencing Center for Infectious Disease"/>
            <person name="Wu L."/>
            <person name="Ma J."/>
        </authorList>
    </citation>
    <scope>NUCLEOTIDE SEQUENCE [LARGE SCALE GENOMIC DNA]</scope>
    <source>
        <strain evidence="3">CGMCC 1.15643</strain>
    </source>
</reference>
<gene>
    <name evidence="2" type="ORF">ACFPK2_03020</name>
</gene>
<proteinExistence type="predicted"/>
<dbReference type="Proteomes" id="UP001595976">
    <property type="component" value="Unassembled WGS sequence"/>
</dbReference>
<dbReference type="EMBL" id="JBHSLI010000001">
    <property type="protein sequence ID" value="MFC5291955.1"/>
    <property type="molecule type" value="Genomic_DNA"/>
</dbReference>
<keyword evidence="3" id="KW-1185">Reference proteome</keyword>
<dbReference type="InterPro" id="IPR027373">
    <property type="entry name" value="RHH_dom"/>
</dbReference>
<dbReference type="Pfam" id="PF13467">
    <property type="entry name" value="RHH_4"/>
    <property type="match status" value="1"/>
</dbReference>
<sequence length="75" mass="8111">MTPERKRSLSIAGHRTSVSLEDEFWDALKAIAAGEGRSLAALIAAIDTARGDINLSAALRLHALAHYRKLAEERG</sequence>
<evidence type="ECO:0000313" key="2">
    <source>
        <dbReference type="EMBL" id="MFC5291955.1"/>
    </source>
</evidence>
<dbReference type="Gene3D" id="1.10.3990.20">
    <property type="entry name" value="protein bp1543"/>
    <property type="match status" value="1"/>
</dbReference>
<name>A0ABW0F0B2_9HYPH</name>
<dbReference type="InterPro" id="IPR038268">
    <property type="entry name" value="RHH_sf"/>
</dbReference>
<evidence type="ECO:0000313" key="3">
    <source>
        <dbReference type="Proteomes" id="UP001595976"/>
    </source>
</evidence>
<feature type="domain" description="Ribbon-helix-helix" evidence="1">
    <location>
        <begin position="5"/>
        <end position="66"/>
    </location>
</feature>
<organism evidence="2 3">
    <name type="scientific">Bosea minatitlanensis</name>
    <dbReference type="NCBI Taxonomy" id="128782"/>
    <lineage>
        <taxon>Bacteria</taxon>
        <taxon>Pseudomonadati</taxon>
        <taxon>Pseudomonadota</taxon>
        <taxon>Alphaproteobacteria</taxon>
        <taxon>Hyphomicrobiales</taxon>
        <taxon>Boseaceae</taxon>
        <taxon>Bosea</taxon>
    </lineage>
</organism>
<dbReference type="RefSeq" id="WP_158443267.1">
    <property type="nucleotide sequence ID" value="NZ_JAOAOS010000001.1"/>
</dbReference>
<comment type="caution">
    <text evidence="2">The sequence shown here is derived from an EMBL/GenBank/DDBJ whole genome shotgun (WGS) entry which is preliminary data.</text>
</comment>